<dbReference type="EMBL" id="CP042817">
    <property type="protein sequence ID" value="QEJ98393.1"/>
    <property type="molecule type" value="Genomic_DNA"/>
</dbReference>
<dbReference type="SMART" id="SM00849">
    <property type="entry name" value="Lactamase_B"/>
    <property type="match status" value="1"/>
</dbReference>
<dbReference type="InterPro" id="IPR008254">
    <property type="entry name" value="Flavodoxin/NO_synth"/>
</dbReference>
<sequence>MNDNKLTDSVYCIHADIHDRTARFEGLWMLPQGVSINSYIILGEKVALIDIVRDWDNSLESYKKQLASLNLSFEKIDYVILNHLEPDHADLLATVHAANPNVEIIASAKGIAMVEKFFKISGNLRIVKNEDTLDLGKGKILQFFETPNIHWPETMMTYDVNEKILFSCDGFGSYGCIRQKIFDDLHSEKELDFFENEALRYYSNIVASFSNFVLRGIAKLQSLDIRMIAPSHGIVWRKNTQRIIELYKKFAGYNTGGHCEKEICIIWGSMYGYTKQGIDAVIKGIEEEGVPYHMYQIPDTDVSYILHAAYSASGLVIAMPTYEYKMFPPMAYVLDLFNRKHFYQKKVLRIGSWGWSGGAQKEYEQLTANLKWTNIEPYEWQGTLVSSDLSILTDKGRELTRLVKNNGEKE</sequence>
<gene>
    <name evidence="3" type="ORF">FUT82_10555</name>
</gene>
<dbReference type="InterPro" id="IPR001279">
    <property type="entry name" value="Metallo-B-lactamas"/>
</dbReference>
<organism evidence="3 4">
    <name type="scientific">Treponema phagedenis</name>
    <dbReference type="NCBI Taxonomy" id="162"/>
    <lineage>
        <taxon>Bacteria</taxon>
        <taxon>Pseudomonadati</taxon>
        <taxon>Spirochaetota</taxon>
        <taxon>Spirochaetia</taxon>
        <taxon>Spirochaetales</taxon>
        <taxon>Treponemataceae</taxon>
        <taxon>Treponema</taxon>
    </lineage>
</organism>
<dbReference type="Pfam" id="PF19583">
    <property type="entry name" value="ODP"/>
    <property type="match status" value="1"/>
</dbReference>
<dbReference type="RefSeq" id="WP_148884562.1">
    <property type="nucleotide sequence ID" value="NZ_CP042817.1"/>
</dbReference>
<evidence type="ECO:0000313" key="4">
    <source>
        <dbReference type="Proteomes" id="UP000323594"/>
    </source>
</evidence>
<dbReference type="Proteomes" id="UP000323594">
    <property type="component" value="Chromosome"/>
</dbReference>
<dbReference type="GO" id="GO:0010181">
    <property type="term" value="F:FMN binding"/>
    <property type="evidence" value="ECO:0007669"/>
    <property type="project" value="InterPro"/>
</dbReference>
<comment type="similarity">
    <text evidence="1">In the N-terminal section; belongs to the zinc metallo-hydrolase group 3 family.</text>
</comment>
<dbReference type="InterPro" id="IPR036866">
    <property type="entry name" value="RibonucZ/Hydroxyglut_hydro"/>
</dbReference>
<dbReference type="Gene3D" id="3.40.50.360">
    <property type="match status" value="1"/>
</dbReference>
<evidence type="ECO:0000259" key="2">
    <source>
        <dbReference type="PROSITE" id="PS50902"/>
    </source>
</evidence>
<dbReference type="CDD" id="cd07709">
    <property type="entry name" value="flavodiiron_proteins_MBL-fold"/>
    <property type="match status" value="1"/>
</dbReference>
<dbReference type="SUPFAM" id="SSF56281">
    <property type="entry name" value="Metallo-hydrolase/oxidoreductase"/>
    <property type="match status" value="1"/>
</dbReference>
<dbReference type="GO" id="GO:0009055">
    <property type="term" value="F:electron transfer activity"/>
    <property type="evidence" value="ECO:0007669"/>
    <property type="project" value="InterPro"/>
</dbReference>
<feature type="domain" description="Flavodoxin-like" evidence="2">
    <location>
        <begin position="263"/>
        <end position="410"/>
    </location>
</feature>
<reference evidence="3 4" key="1">
    <citation type="submission" date="2019-08" db="EMBL/GenBank/DDBJ databases">
        <authorList>
            <person name="Kuhnert P."/>
        </authorList>
    </citation>
    <scope>NUCLEOTIDE SEQUENCE [LARGE SCALE GENOMIC DNA]</scope>
    <source>
        <strain evidence="3 4">B36.5</strain>
    </source>
</reference>
<dbReference type="PIRSF" id="PIRSF005243">
    <property type="entry name" value="ROO"/>
    <property type="match status" value="1"/>
</dbReference>
<dbReference type="GO" id="GO:0046872">
    <property type="term" value="F:metal ion binding"/>
    <property type="evidence" value="ECO:0007669"/>
    <property type="project" value="InterPro"/>
</dbReference>
<dbReference type="InterPro" id="IPR029039">
    <property type="entry name" value="Flavoprotein-like_sf"/>
</dbReference>
<dbReference type="InterPro" id="IPR016440">
    <property type="entry name" value="Rubredoxin-O_OxRdtase"/>
</dbReference>
<name>A0AAE6IUG6_TREPH</name>
<dbReference type="InterPro" id="IPR045761">
    <property type="entry name" value="ODP_dom"/>
</dbReference>
<evidence type="ECO:0000313" key="3">
    <source>
        <dbReference type="EMBL" id="QEJ98393.1"/>
    </source>
</evidence>
<dbReference type="GO" id="GO:0016491">
    <property type="term" value="F:oxidoreductase activity"/>
    <property type="evidence" value="ECO:0007669"/>
    <property type="project" value="InterPro"/>
</dbReference>
<protein>
    <submittedName>
        <fullName evidence="3">FprA family A-type flavoprotein</fullName>
    </submittedName>
</protein>
<dbReference type="PANTHER" id="PTHR43717:SF1">
    <property type="entry name" value="ANAEROBIC NITRIC OXIDE REDUCTASE FLAVORUBREDOXIN"/>
    <property type="match status" value="1"/>
</dbReference>
<dbReference type="SUPFAM" id="SSF52218">
    <property type="entry name" value="Flavoproteins"/>
    <property type="match status" value="1"/>
</dbReference>
<evidence type="ECO:0000256" key="1">
    <source>
        <dbReference type="ARBA" id="ARBA00007121"/>
    </source>
</evidence>
<dbReference type="Gene3D" id="3.60.15.10">
    <property type="entry name" value="Ribonuclease Z/Hydroxyacylglutathione hydrolase-like"/>
    <property type="match status" value="1"/>
</dbReference>
<dbReference type="PROSITE" id="PS50902">
    <property type="entry name" value="FLAVODOXIN_LIKE"/>
    <property type="match status" value="1"/>
</dbReference>
<dbReference type="AlphaFoldDB" id="A0AAE6IUG6"/>
<dbReference type="PANTHER" id="PTHR43717">
    <property type="entry name" value="ANAEROBIC NITRIC OXIDE REDUCTASE FLAVORUBREDOXIN"/>
    <property type="match status" value="1"/>
</dbReference>
<accession>A0AAE6IUG6</accession>
<proteinExistence type="inferred from homology"/>